<evidence type="ECO:0000259" key="9">
    <source>
        <dbReference type="PROSITE" id="PS50983"/>
    </source>
</evidence>
<keyword evidence="3" id="KW-0813">Transport</keyword>
<dbReference type="EMBL" id="JACHXW010000013">
    <property type="protein sequence ID" value="MBB3154021.1"/>
    <property type="molecule type" value="Genomic_DNA"/>
</dbReference>
<dbReference type="CDD" id="cd01138">
    <property type="entry name" value="FeuA"/>
    <property type="match status" value="1"/>
</dbReference>
<reference evidence="10 11" key="1">
    <citation type="submission" date="2020-08" db="EMBL/GenBank/DDBJ databases">
        <title>Genomic Encyclopedia of Type Strains, Phase III (KMG-III): the genomes of soil and plant-associated and newly described type strains.</title>
        <authorList>
            <person name="Whitman W."/>
        </authorList>
    </citation>
    <scope>NUCLEOTIDE SEQUENCE [LARGE SCALE GENOMIC DNA]</scope>
    <source>
        <strain evidence="10 11">CECT 8234</strain>
    </source>
</reference>
<dbReference type="RefSeq" id="WP_183566680.1">
    <property type="nucleotide sequence ID" value="NZ_CBCSLB010000013.1"/>
</dbReference>
<dbReference type="Pfam" id="PF01497">
    <property type="entry name" value="Peripla_BP_2"/>
    <property type="match status" value="1"/>
</dbReference>
<evidence type="ECO:0000256" key="7">
    <source>
        <dbReference type="ARBA" id="ARBA00023163"/>
    </source>
</evidence>
<dbReference type="Pfam" id="PF12833">
    <property type="entry name" value="HTH_18"/>
    <property type="match status" value="1"/>
</dbReference>
<dbReference type="InterPro" id="IPR009057">
    <property type="entry name" value="Homeodomain-like_sf"/>
</dbReference>
<proteinExistence type="inferred from homology"/>
<keyword evidence="4" id="KW-0732">Signal</keyword>
<dbReference type="GO" id="GO:0030288">
    <property type="term" value="C:outer membrane-bounded periplasmic space"/>
    <property type="evidence" value="ECO:0007669"/>
    <property type="project" value="TreeGrafter"/>
</dbReference>
<keyword evidence="7" id="KW-0804">Transcription</keyword>
<organism evidence="10 11">
    <name type="scientific">Paenibacillus endophyticus</name>
    <dbReference type="NCBI Taxonomy" id="1294268"/>
    <lineage>
        <taxon>Bacteria</taxon>
        <taxon>Bacillati</taxon>
        <taxon>Bacillota</taxon>
        <taxon>Bacilli</taxon>
        <taxon>Bacillales</taxon>
        <taxon>Paenibacillaceae</taxon>
        <taxon>Paenibacillus</taxon>
    </lineage>
</organism>
<dbReference type="GO" id="GO:1901678">
    <property type="term" value="P:iron coordination entity transport"/>
    <property type="evidence" value="ECO:0007669"/>
    <property type="project" value="UniProtKB-ARBA"/>
</dbReference>
<dbReference type="SUPFAM" id="SSF53807">
    <property type="entry name" value="Helical backbone' metal receptor"/>
    <property type="match status" value="1"/>
</dbReference>
<dbReference type="PANTHER" id="PTHR30532:SF26">
    <property type="entry name" value="IRON(3+)-HYDROXAMATE-BINDING PROTEIN FHUD"/>
    <property type="match status" value="1"/>
</dbReference>
<dbReference type="GO" id="GO:0003700">
    <property type="term" value="F:DNA-binding transcription factor activity"/>
    <property type="evidence" value="ECO:0007669"/>
    <property type="project" value="InterPro"/>
</dbReference>
<evidence type="ECO:0000256" key="6">
    <source>
        <dbReference type="ARBA" id="ARBA00023125"/>
    </source>
</evidence>
<dbReference type="GO" id="GO:0043565">
    <property type="term" value="F:sequence-specific DNA binding"/>
    <property type="evidence" value="ECO:0007669"/>
    <property type="project" value="InterPro"/>
</dbReference>
<dbReference type="Gene3D" id="1.10.10.60">
    <property type="entry name" value="Homeodomain-like"/>
    <property type="match status" value="2"/>
</dbReference>
<keyword evidence="6" id="KW-0238">DNA-binding</keyword>
<feature type="domain" description="HTH araC/xylS-type" evidence="8">
    <location>
        <begin position="176"/>
        <end position="274"/>
    </location>
</feature>
<dbReference type="PANTHER" id="PTHR30532">
    <property type="entry name" value="IRON III DICITRATE-BINDING PERIPLASMIC PROTEIN"/>
    <property type="match status" value="1"/>
</dbReference>
<dbReference type="PROSITE" id="PS50983">
    <property type="entry name" value="FE_B12_PBP"/>
    <property type="match status" value="1"/>
</dbReference>
<gene>
    <name evidence="10" type="ORF">FHS16_004097</name>
</gene>
<dbReference type="InterPro" id="IPR002491">
    <property type="entry name" value="ABC_transptr_periplasmic_BD"/>
</dbReference>
<dbReference type="InterPro" id="IPR018062">
    <property type="entry name" value="HTH_AraC-typ_CS"/>
</dbReference>
<evidence type="ECO:0000256" key="1">
    <source>
        <dbReference type="ARBA" id="ARBA00004196"/>
    </source>
</evidence>
<sequence length="659" mass="73227">MKLNDHIAFWNQASIKVLDIRYEVLESGEELQSYRLPASAFLYARSGHAQVRMDDALQTAGRDHILHGGRGAILSLLAEETFEYYLILYKAVLMLPASSKRSRQIERDSLIQYPYRFVPLYPLPLLEKIERMHEDWMMNSPLDAFHARTLFYQFVHELFGQMQSQGINQVQPDLMAQVLRYIQDHYMKPVTLETIAGQFGCSVSYLTKLFKNRINESPIRLLNRIRMEKAAGYLIRSSHSLQAIAELVGYPDAHTFSRSFKKSYGLPPVQFRASYQDVDSVSELPMLHMKSALVTLDSRCYSVKDYENHYHLELRGGIHVKKVNKSASIATATLLLCLTLLISACSNATNAVNTNAGTNGNAASNASQEGSAETANPSSAAATKIYADSKGEVTIPAEPKRIVDLTGSAIGNLLALGVTPIAATQDALQSPYHKDKLTDVIDIGAEPNIEAILDLDPDLIITFDYIEDAQYENLAQIAPVVRLKYGAGTPQELLVEFGKITGKKEQAQQWIEQWNAKIAEVKPKIAEVVGNKTVSILQPFAKGIYAWGNKGGRGGEIIHGDLGLKAPAIIQEKLIDGAEFGASLTLELLPEYAGDYIFTSNWGWDDGDSNVVYGSELWKTLPAVKNNQVYFIDEKGSYYNDPLSLDAQLKFIVDSFLGK</sequence>
<comment type="subcellular location">
    <subcellularLocation>
        <location evidence="1">Cell envelope</location>
    </subcellularLocation>
</comment>
<name>A0A7W5CA86_9BACL</name>
<dbReference type="SMART" id="SM00342">
    <property type="entry name" value="HTH_ARAC"/>
    <property type="match status" value="1"/>
</dbReference>
<protein>
    <submittedName>
        <fullName evidence="10">Iron complex transport system substrate-binding protein</fullName>
    </submittedName>
</protein>
<evidence type="ECO:0000313" key="10">
    <source>
        <dbReference type="EMBL" id="MBB3154021.1"/>
    </source>
</evidence>
<dbReference type="Gene3D" id="3.40.50.1980">
    <property type="entry name" value="Nitrogenase molybdenum iron protein domain"/>
    <property type="match status" value="2"/>
</dbReference>
<evidence type="ECO:0000256" key="2">
    <source>
        <dbReference type="ARBA" id="ARBA00008814"/>
    </source>
</evidence>
<comment type="similarity">
    <text evidence="2">Belongs to the bacterial solute-binding protein 8 family.</text>
</comment>
<dbReference type="PROSITE" id="PS01124">
    <property type="entry name" value="HTH_ARAC_FAMILY_2"/>
    <property type="match status" value="1"/>
</dbReference>
<dbReference type="Proteomes" id="UP000518605">
    <property type="component" value="Unassembled WGS sequence"/>
</dbReference>
<dbReference type="InterPro" id="IPR051313">
    <property type="entry name" value="Bact_iron-sidero_bind"/>
</dbReference>
<keyword evidence="5" id="KW-0805">Transcription regulation</keyword>
<comment type="caution">
    <text evidence="10">The sequence shown here is derived from an EMBL/GenBank/DDBJ whole genome shotgun (WGS) entry which is preliminary data.</text>
</comment>
<evidence type="ECO:0000256" key="3">
    <source>
        <dbReference type="ARBA" id="ARBA00022448"/>
    </source>
</evidence>
<dbReference type="AlphaFoldDB" id="A0A7W5CA86"/>
<evidence type="ECO:0000256" key="4">
    <source>
        <dbReference type="ARBA" id="ARBA00022729"/>
    </source>
</evidence>
<feature type="domain" description="Fe/B12 periplasmic-binding" evidence="9">
    <location>
        <begin position="401"/>
        <end position="659"/>
    </location>
</feature>
<keyword evidence="11" id="KW-1185">Reference proteome</keyword>
<evidence type="ECO:0000256" key="5">
    <source>
        <dbReference type="ARBA" id="ARBA00023015"/>
    </source>
</evidence>
<dbReference type="PROSITE" id="PS00041">
    <property type="entry name" value="HTH_ARAC_FAMILY_1"/>
    <property type="match status" value="1"/>
</dbReference>
<evidence type="ECO:0000313" key="11">
    <source>
        <dbReference type="Proteomes" id="UP000518605"/>
    </source>
</evidence>
<evidence type="ECO:0000259" key="8">
    <source>
        <dbReference type="PROSITE" id="PS01124"/>
    </source>
</evidence>
<dbReference type="InterPro" id="IPR018060">
    <property type="entry name" value="HTH_AraC"/>
</dbReference>
<dbReference type="SUPFAM" id="SSF46689">
    <property type="entry name" value="Homeodomain-like"/>
    <property type="match status" value="2"/>
</dbReference>
<accession>A0A7W5CA86</accession>